<organism evidence="1 2">
    <name type="scientific">Geotrichum galactomycetum</name>
    <dbReference type="NCBI Taxonomy" id="27317"/>
    <lineage>
        <taxon>Eukaryota</taxon>
        <taxon>Fungi</taxon>
        <taxon>Dikarya</taxon>
        <taxon>Ascomycota</taxon>
        <taxon>Saccharomycotina</taxon>
        <taxon>Dipodascomycetes</taxon>
        <taxon>Dipodascales</taxon>
        <taxon>Dipodascaceae</taxon>
        <taxon>Geotrichum</taxon>
    </lineage>
</organism>
<dbReference type="EMBL" id="QVQA01000009">
    <property type="protein sequence ID" value="KAF5101842.1"/>
    <property type="molecule type" value="Genomic_DNA"/>
</dbReference>
<evidence type="ECO:0000313" key="1">
    <source>
        <dbReference type="EMBL" id="KAF5101842.1"/>
    </source>
</evidence>
<sequence>MQQLFEPLTPYTQYYDYLLQKYSATSAVDKESFLPLLKELEDAISTLLIQILSQDDDGSVNYYYDALKVLTVMYGRVQEAQGAGSTNIGATNSINANAGVNGASIPKVNGGISPNSSVMNGGTNHAVDNSVIQLSDPNILNVNAPTVLGSLGGGQYVKNHSTAALAIGLTTGNGSSYATNLANSHPGNHGQGHLNGHGYNHTTSTASGLLDNGGGNASSQLLNASNAGVNTAGGNPAATAPTATEESLELHDMYDPVPVSANSALTVNGLLHHQQQHQPQHYHRQPQNHHHMPLQVTSQHQHHSQQHQQIQHLPTPQQHSHHHSQQPQQQTYYYPLNYSNTNTSTTAVQPSSTHPTSNHNGTNNNNNNNTSSNNNLRYYQQNLGSTSSFNNNSPAATNGGHNTTTTTSNGADYNQQQYFYTLQRYPYLPPIPSQHHNGPSASNPGHNHHASGGGSANGGTASVNGGGPGFQSYLLDFNFTN</sequence>
<evidence type="ECO:0000313" key="2">
    <source>
        <dbReference type="Proteomes" id="UP000744676"/>
    </source>
</evidence>
<proteinExistence type="predicted"/>
<dbReference type="Proteomes" id="UP000744676">
    <property type="component" value="Unassembled WGS sequence"/>
</dbReference>
<gene>
    <name evidence="1" type="ORF">D0Z00_000704</name>
</gene>
<comment type="caution">
    <text evidence="1">The sequence shown here is derived from an EMBL/GenBank/DDBJ whole genome shotgun (WGS) entry which is preliminary data.</text>
</comment>
<keyword evidence="2" id="KW-1185">Reference proteome</keyword>
<name>A0ACB6V964_9ASCO</name>
<protein>
    <submittedName>
        <fullName evidence="1">Uncharacterized protein</fullName>
    </submittedName>
</protein>
<reference evidence="1 2" key="1">
    <citation type="journal article" date="2020" name="Front. Microbiol.">
        <title>Phenotypic and Genetic Characterization of the Cheese Ripening Yeast Geotrichum candidum.</title>
        <authorList>
            <person name="Perkins V."/>
            <person name="Vignola S."/>
            <person name="Lessard M.H."/>
            <person name="Plante P.L."/>
            <person name="Corbeil J."/>
            <person name="Dugat-Bony E."/>
            <person name="Frenette M."/>
            <person name="Labrie S."/>
        </authorList>
    </citation>
    <scope>NUCLEOTIDE SEQUENCE [LARGE SCALE GENOMIC DNA]</scope>
    <source>
        <strain evidence="1 2">LMA-1147</strain>
    </source>
</reference>
<accession>A0ACB6V964</accession>